<evidence type="ECO:0000256" key="8">
    <source>
        <dbReference type="ARBA" id="ARBA00022989"/>
    </source>
</evidence>
<keyword evidence="5" id="KW-0479">Metal-binding</keyword>
<evidence type="ECO:0000256" key="12">
    <source>
        <dbReference type="SAM" id="MobiDB-lite"/>
    </source>
</evidence>
<evidence type="ECO:0000256" key="13">
    <source>
        <dbReference type="SAM" id="Phobius"/>
    </source>
</evidence>
<evidence type="ECO:0000256" key="9">
    <source>
        <dbReference type="ARBA" id="ARBA00023136"/>
    </source>
</evidence>
<keyword evidence="8 13" id="KW-1133">Transmembrane helix</keyword>
<keyword evidence="6 11" id="KW-0863">Zinc-finger</keyword>
<dbReference type="InterPro" id="IPR013083">
    <property type="entry name" value="Znf_RING/FYVE/PHD"/>
</dbReference>
<dbReference type="PROSITE" id="PS50026">
    <property type="entry name" value="EGF_3"/>
    <property type="match status" value="1"/>
</dbReference>
<evidence type="ECO:0000259" key="15">
    <source>
        <dbReference type="PROSITE" id="PS50026"/>
    </source>
</evidence>
<dbReference type="SMART" id="SM00184">
    <property type="entry name" value="RING"/>
    <property type="match status" value="1"/>
</dbReference>
<keyword evidence="18" id="KW-1185">Reference proteome</keyword>
<dbReference type="CDD" id="cd16461">
    <property type="entry name" value="RING-H2_EL5-like"/>
    <property type="match status" value="1"/>
</dbReference>
<keyword evidence="4 13" id="KW-0812">Transmembrane</keyword>
<evidence type="ECO:0000256" key="3">
    <source>
        <dbReference type="ARBA" id="ARBA00022679"/>
    </source>
</evidence>
<keyword evidence="10" id="KW-1015">Disulfide bond</keyword>
<dbReference type="EMBL" id="CP151503">
    <property type="protein sequence ID" value="WZN60347.1"/>
    <property type="molecule type" value="Genomic_DNA"/>
</dbReference>
<comment type="subcellular location">
    <subcellularLocation>
        <location evidence="1">Membrane</location>
        <topology evidence="1">Single-pass membrane protein</topology>
    </subcellularLocation>
</comment>
<dbReference type="InterPro" id="IPR000742">
    <property type="entry name" value="EGF"/>
</dbReference>
<dbReference type="PROSITE" id="PS00022">
    <property type="entry name" value="EGF_1"/>
    <property type="match status" value="1"/>
</dbReference>
<organism evidence="17 18">
    <name type="scientific">Chloropicon roscoffensis</name>
    <dbReference type="NCBI Taxonomy" id="1461544"/>
    <lineage>
        <taxon>Eukaryota</taxon>
        <taxon>Viridiplantae</taxon>
        <taxon>Chlorophyta</taxon>
        <taxon>Chloropicophyceae</taxon>
        <taxon>Chloropicales</taxon>
        <taxon>Chloropicaceae</taxon>
        <taxon>Chloropicon</taxon>
    </lineage>
</organism>
<evidence type="ECO:0000259" key="16">
    <source>
        <dbReference type="PROSITE" id="PS50089"/>
    </source>
</evidence>
<dbReference type="Proteomes" id="UP001472866">
    <property type="component" value="Chromosome 03"/>
</dbReference>
<keyword evidence="9 13" id="KW-0472">Membrane</keyword>
<evidence type="ECO:0000256" key="1">
    <source>
        <dbReference type="ARBA" id="ARBA00004167"/>
    </source>
</evidence>
<dbReference type="PROSITE" id="PS50089">
    <property type="entry name" value="ZF_RING_2"/>
    <property type="match status" value="1"/>
</dbReference>
<accession>A0AAX4P344</accession>
<evidence type="ECO:0000256" key="4">
    <source>
        <dbReference type="ARBA" id="ARBA00022692"/>
    </source>
</evidence>
<dbReference type="Gene3D" id="3.30.40.10">
    <property type="entry name" value="Zinc/RING finger domain, C3HC4 (zinc finger)"/>
    <property type="match status" value="1"/>
</dbReference>
<evidence type="ECO:0000256" key="6">
    <source>
        <dbReference type="ARBA" id="ARBA00022771"/>
    </source>
</evidence>
<sequence>MGTAKRVCLSFKGVLVALCVLLGYAGVALAQEDHFKPASVSADQVTSDQPYYKYELDRLLLGHLSETSAYYPTNFVKSSELESGKRESFELEASLCTDALYRRVMAYKDATDNATRPDLYEQLHIMVEVWDVGVQKGDALLSMSVDKKPYVSYDRDSGNWTQENGAYSDFSSHNLFLRYHKLTAPVDMPAVASCMRGRTAEKCAKTLVTAALYNVEHWTRQRLLYHAVATCDYAGDMPCEKSLGPLSQECNGKGKCVKPGETVTYDANTRLVLGNDTTSMAGQAAKSYDLSRTTEFTNTHNQSLCQCDAFYGNTGCQNNVFELKEGEWRYEVGLRVDKWRYYRYMGKHSKDLGKNLKVRKYLRVQLRRTQGDTILFAKNVMDGSIVNGLPHLQDYQTRSDKDSFRNRKDYHYIVMDDVGEYENQVYYIAVLNNNAQIKMDAKYHIRVDEIVLPESGDDGVCGNDCGGTSTGVCRRGRNGEKDYCMCYEDYAGPLCEGNLERLNPQQTYSGMLSAGEIHYYRMDIASDKNMKHYSVSDGFLGPIKWDLIIEFHKDGGQVVVMGNYQSTPSMHSNDFAYTFGIADDHNATATQSTMLTRPEMEKGVYYLAVFNHNYQEPSVDCSYSIRVSLVSNVNLIYGPYIPVVLGVLVAMFLLLLTGVCWKFALRHTSIGRILFNNSHAGARTFSLDGLGRPAPGEGGEQGNPAGGNQGRGLSKECIARLPEIRYCLPVGECNEDEPVCSICLSEFEKDDVLKRIPACNHEFHKSCIEQWLCQHTSCPMCRVEIGSESQEQRPLPHSPSRSSPELEDEVEEDGGVAGRRSAVARHTVAVELQPIRRASDPVTTSNVAMGGYEAFPSEV</sequence>
<evidence type="ECO:0000256" key="11">
    <source>
        <dbReference type="PROSITE-ProRule" id="PRU00175"/>
    </source>
</evidence>
<keyword evidence="7" id="KW-0862">Zinc</keyword>
<dbReference type="PANTHER" id="PTHR46913">
    <property type="entry name" value="RING-H2 FINGER PROTEIN ATL16"/>
    <property type="match status" value="1"/>
</dbReference>
<dbReference type="GO" id="GO:0016567">
    <property type="term" value="P:protein ubiquitination"/>
    <property type="evidence" value="ECO:0007669"/>
    <property type="project" value="InterPro"/>
</dbReference>
<feature type="signal peptide" evidence="14">
    <location>
        <begin position="1"/>
        <end position="30"/>
    </location>
</feature>
<feature type="region of interest" description="Disordered" evidence="12">
    <location>
        <begin position="788"/>
        <end position="823"/>
    </location>
</feature>
<keyword evidence="14" id="KW-0732">Signal</keyword>
<feature type="region of interest" description="Disordered" evidence="12">
    <location>
        <begin position="836"/>
        <end position="859"/>
    </location>
</feature>
<evidence type="ECO:0000256" key="2">
    <source>
        <dbReference type="ARBA" id="ARBA00004906"/>
    </source>
</evidence>
<evidence type="ECO:0000256" key="7">
    <source>
        <dbReference type="ARBA" id="ARBA00022833"/>
    </source>
</evidence>
<feature type="compositionally biased region" description="Low complexity" evidence="12">
    <location>
        <begin position="793"/>
        <end position="803"/>
    </location>
</feature>
<feature type="chain" id="PRO_5043635053" evidence="14">
    <location>
        <begin position="31"/>
        <end position="859"/>
    </location>
</feature>
<comment type="pathway">
    <text evidence="2">Protein modification; protein ubiquitination.</text>
</comment>
<evidence type="ECO:0000256" key="14">
    <source>
        <dbReference type="SAM" id="SignalP"/>
    </source>
</evidence>
<dbReference type="SUPFAM" id="SSF57850">
    <property type="entry name" value="RING/U-box"/>
    <property type="match status" value="1"/>
</dbReference>
<evidence type="ECO:0000313" key="18">
    <source>
        <dbReference type="Proteomes" id="UP001472866"/>
    </source>
</evidence>
<feature type="disulfide bond" evidence="10">
    <location>
        <begin position="486"/>
        <end position="495"/>
    </location>
</feature>
<dbReference type="PANTHER" id="PTHR46913:SF1">
    <property type="entry name" value="RING-H2 FINGER PROTEIN ATL16"/>
    <property type="match status" value="1"/>
</dbReference>
<feature type="domain" description="EGF-like" evidence="15">
    <location>
        <begin position="457"/>
        <end position="496"/>
    </location>
</feature>
<comment type="caution">
    <text evidence="10">Lacks conserved residue(s) required for the propagation of feature annotation.</text>
</comment>
<name>A0AAX4P344_9CHLO</name>
<dbReference type="AlphaFoldDB" id="A0AAX4P344"/>
<evidence type="ECO:0000313" key="17">
    <source>
        <dbReference type="EMBL" id="WZN60347.1"/>
    </source>
</evidence>
<reference evidence="17 18" key="1">
    <citation type="submission" date="2024-03" db="EMBL/GenBank/DDBJ databases">
        <title>Complete genome sequence of the green alga Chloropicon roscoffensis RCC1871.</title>
        <authorList>
            <person name="Lemieux C."/>
            <person name="Pombert J.-F."/>
            <person name="Otis C."/>
            <person name="Turmel M."/>
        </authorList>
    </citation>
    <scope>NUCLEOTIDE SEQUENCE [LARGE SCALE GENOMIC DNA]</scope>
    <source>
        <strain evidence="17 18">RCC1871</strain>
    </source>
</reference>
<gene>
    <name evidence="17" type="ORF">HKI87_03g18760</name>
</gene>
<evidence type="ECO:0000256" key="10">
    <source>
        <dbReference type="PROSITE-ProRule" id="PRU00076"/>
    </source>
</evidence>
<keyword evidence="3" id="KW-0808">Transferase</keyword>
<feature type="transmembrane region" description="Helical" evidence="13">
    <location>
        <begin position="640"/>
        <end position="664"/>
    </location>
</feature>
<dbReference type="GO" id="GO:0008270">
    <property type="term" value="F:zinc ion binding"/>
    <property type="evidence" value="ECO:0007669"/>
    <property type="project" value="UniProtKB-KW"/>
</dbReference>
<evidence type="ECO:0000256" key="5">
    <source>
        <dbReference type="ARBA" id="ARBA00022723"/>
    </source>
</evidence>
<feature type="compositionally biased region" description="Acidic residues" evidence="12">
    <location>
        <begin position="805"/>
        <end position="814"/>
    </location>
</feature>
<feature type="domain" description="RING-type" evidence="16">
    <location>
        <begin position="740"/>
        <end position="782"/>
    </location>
</feature>
<proteinExistence type="predicted"/>
<dbReference type="Pfam" id="PF13639">
    <property type="entry name" value="zf-RING_2"/>
    <property type="match status" value="1"/>
</dbReference>
<dbReference type="InterPro" id="IPR001841">
    <property type="entry name" value="Znf_RING"/>
</dbReference>
<keyword evidence="10" id="KW-0245">EGF-like domain</keyword>
<dbReference type="GO" id="GO:0016020">
    <property type="term" value="C:membrane"/>
    <property type="evidence" value="ECO:0007669"/>
    <property type="project" value="UniProtKB-SubCell"/>
</dbReference>
<dbReference type="InterPro" id="IPR044600">
    <property type="entry name" value="ATL1/ATL16-like"/>
</dbReference>
<dbReference type="GO" id="GO:0016740">
    <property type="term" value="F:transferase activity"/>
    <property type="evidence" value="ECO:0007669"/>
    <property type="project" value="UniProtKB-KW"/>
</dbReference>
<protein>
    <submittedName>
        <fullName evidence="17">E3 ubiquitin-protein ligase</fullName>
    </submittedName>
</protein>